<dbReference type="InterPro" id="IPR036962">
    <property type="entry name" value="Glyco_hydro_3_N_sf"/>
</dbReference>
<evidence type="ECO:0000259" key="5">
    <source>
        <dbReference type="SMART" id="SM01217"/>
    </source>
</evidence>
<dbReference type="SMART" id="SM01217">
    <property type="entry name" value="Fn3_like"/>
    <property type="match status" value="1"/>
</dbReference>
<dbReference type="Gene3D" id="3.40.50.1700">
    <property type="entry name" value="Glycoside hydrolase family 3 C-terminal domain"/>
    <property type="match status" value="1"/>
</dbReference>
<dbReference type="InterPro" id="IPR017853">
    <property type="entry name" value="GH"/>
</dbReference>
<dbReference type="PANTHER" id="PTHR42721:SF42">
    <property type="entry name" value="FIBRONECTIN TYPE III-LIKE DOMAIN-CONTAINING PROTEIN"/>
    <property type="match status" value="1"/>
</dbReference>
<dbReference type="Pfam" id="PF00933">
    <property type="entry name" value="Glyco_hydro_3"/>
    <property type="match status" value="2"/>
</dbReference>
<feature type="signal peptide" evidence="4">
    <location>
        <begin position="1"/>
        <end position="21"/>
    </location>
</feature>
<organism evidence="6 7">
    <name type="scientific">Sinanodonta woodiana</name>
    <name type="common">Chinese pond mussel</name>
    <name type="synonym">Anodonta woodiana</name>
    <dbReference type="NCBI Taxonomy" id="1069815"/>
    <lineage>
        <taxon>Eukaryota</taxon>
        <taxon>Metazoa</taxon>
        <taxon>Spiralia</taxon>
        <taxon>Lophotrochozoa</taxon>
        <taxon>Mollusca</taxon>
        <taxon>Bivalvia</taxon>
        <taxon>Autobranchia</taxon>
        <taxon>Heteroconchia</taxon>
        <taxon>Palaeoheterodonta</taxon>
        <taxon>Unionida</taxon>
        <taxon>Unionoidea</taxon>
        <taxon>Unionidae</taxon>
        <taxon>Unioninae</taxon>
        <taxon>Sinanodonta</taxon>
    </lineage>
</organism>
<dbReference type="Pfam" id="PF01915">
    <property type="entry name" value="Glyco_hydro_3_C"/>
    <property type="match status" value="1"/>
</dbReference>
<proteinExistence type="predicted"/>
<dbReference type="AlphaFoldDB" id="A0ABD3X9B0"/>
<dbReference type="SUPFAM" id="SSF52279">
    <property type="entry name" value="Beta-D-glucan exohydrolase, C-terminal domain"/>
    <property type="match status" value="1"/>
</dbReference>
<keyword evidence="1 4" id="KW-0732">Signal</keyword>
<keyword evidence="3" id="KW-0326">Glycosidase</keyword>
<evidence type="ECO:0000256" key="3">
    <source>
        <dbReference type="ARBA" id="ARBA00023295"/>
    </source>
</evidence>
<dbReference type="InterPro" id="IPR026891">
    <property type="entry name" value="Fn3-like"/>
</dbReference>
<dbReference type="Gene3D" id="3.20.20.300">
    <property type="entry name" value="Glycoside hydrolase, family 3, N-terminal domain"/>
    <property type="match status" value="2"/>
</dbReference>
<dbReference type="EMBL" id="JBJQND010000003">
    <property type="protein sequence ID" value="KAL3881458.1"/>
    <property type="molecule type" value="Genomic_DNA"/>
</dbReference>
<evidence type="ECO:0000256" key="1">
    <source>
        <dbReference type="ARBA" id="ARBA00022729"/>
    </source>
</evidence>
<feature type="chain" id="PRO_5044761811" description="Fibronectin type III-like domain-containing protein" evidence="4">
    <location>
        <begin position="22"/>
        <end position="718"/>
    </location>
</feature>
<dbReference type="SUPFAM" id="SSF51445">
    <property type="entry name" value="(Trans)glycosidases"/>
    <property type="match status" value="1"/>
</dbReference>
<dbReference type="InterPro" id="IPR002772">
    <property type="entry name" value="Glyco_hydro_3_C"/>
</dbReference>
<dbReference type="Gene3D" id="2.60.40.10">
    <property type="entry name" value="Immunoglobulins"/>
    <property type="match status" value="1"/>
</dbReference>
<dbReference type="InterPro" id="IPR044993">
    <property type="entry name" value="BXL"/>
</dbReference>
<dbReference type="GO" id="GO:0016798">
    <property type="term" value="F:hydrolase activity, acting on glycosyl bonds"/>
    <property type="evidence" value="ECO:0007669"/>
    <property type="project" value="UniProtKB-KW"/>
</dbReference>
<evidence type="ECO:0000313" key="7">
    <source>
        <dbReference type="Proteomes" id="UP001634394"/>
    </source>
</evidence>
<dbReference type="Pfam" id="PF14310">
    <property type="entry name" value="Fn3-like"/>
    <property type="match status" value="1"/>
</dbReference>
<protein>
    <recommendedName>
        <fullName evidence="5">Fibronectin type III-like domain-containing protein</fullName>
    </recommendedName>
</protein>
<sequence length="718" mass="79138">MWSMCSVSIVLMFGSLPGIMGDYPFLNVSLPWDVRVDDLVKRLTLEELMVQMSKGGAGPQGGPAPAIDRLGIKPYSWNTECLRGDASAGAATSFPQSLGLAASFSPSIIFDVAQATGIEVRAKYTDYSSQGVYGDHKGISCFSPVINIMRHPLWGRNQETYGEDPYLSGIYAANFVQGLQGDHPRYLRANAGCKHFDVHGGPENIPVSRFSFDAQSFSLFRINGVPACVNDKLLWNILRQEWGFQGYVISDEDAVENMITYHKYFNNSIDAAAACVKAGCNLEVTTSNPSPAYFSIVDAVNKGVLSEDIVRERAKPLFYTRMRLGEFDPSPMNPYTQYNLSYIQSPAHRALAIKAAMQTFVLLKNDNNLLPLRKKFNNIAIVGPMADNLVQLFGSYNPDPDPKYSMTPLQGLQKLADQVNYAAGCPDNRCTNYSTDDIKKAVQGTQLVIVCLGIGLELESEDNDRSSMELPGNQSKLLQDAINFGNGAPVILLLFNAGPVNITMFDAEPRVPAILECFYPAQATGEALYNVLTMSVPGSNPAGRLPYTWYRTADQIPSMTSYSMEGRTYRYFQGDALYPFGYGLSYTTFQYLQMTFDSVIVAGDPLFLFGQVENNGDVDGEEVIQLYISWADTKEAMPKLQLAGFQRLYIPKKSSIEFKFVVRPQSMAVWTDDKGFIVGPGNINVYVGGQQPNQARSVPSNVMEGQFTIAGMEVLGKI</sequence>
<dbReference type="PANTHER" id="PTHR42721">
    <property type="entry name" value="SUGAR HYDROLASE-RELATED"/>
    <property type="match status" value="1"/>
</dbReference>
<dbReference type="InterPro" id="IPR036881">
    <property type="entry name" value="Glyco_hydro_3_C_sf"/>
</dbReference>
<dbReference type="PRINTS" id="PR00133">
    <property type="entry name" value="GLHYDRLASE3"/>
</dbReference>
<gene>
    <name evidence="6" type="ORF">ACJMK2_027900</name>
</gene>
<accession>A0ABD3X9B0</accession>
<name>A0ABD3X9B0_SINWO</name>
<dbReference type="InterPro" id="IPR001764">
    <property type="entry name" value="Glyco_hydro_3_N"/>
</dbReference>
<feature type="domain" description="Fibronectin type III-like" evidence="5">
    <location>
        <begin position="622"/>
        <end position="691"/>
    </location>
</feature>
<evidence type="ECO:0000256" key="2">
    <source>
        <dbReference type="ARBA" id="ARBA00022801"/>
    </source>
</evidence>
<keyword evidence="2" id="KW-0378">Hydrolase</keyword>
<reference evidence="6 7" key="1">
    <citation type="submission" date="2024-11" db="EMBL/GenBank/DDBJ databases">
        <title>Chromosome-level genome assembly of the freshwater bivalve Anodonta woodiana.</title>
        <authorList>
            <person name="Chen X."/>
        </authorList>
    </citation>
    <scope>NUCLEOTIDE SEQUENCE [LARGE SCALE GENOMIC DNA]</scope>
    <source>
        <strain evidence="6">MN2024</strain>
        <tissue evidence="6">Gills</tissue>
    </source>
</reference>
<keyword evidence="7" id="KW-1185">Reference proteome</keyword>
<evidence type="ECO:0000313" key="6">
    <source>
        <dbReference type="EMBL" id="KAL3881458.1"/>
    </source>
</evidence>
<comment type="caution">
    <text evidence="6">The sequence shown here is derived from an EMBL/GenBank/DDBJ whole genome shotgun (WGS) entry which is preliminary data.</text>
</comment>
<evidence type="ECO:0000256" key="4">
    <source>
        <dbReference type="SAM" id="SignalP"/>
    </source>
</evidence>
<dbReference type="InterPro" id="IPR013783">
    <property type="entry name" value="Ig-like_fold"/>
</dbReference>
<dbReference type="Proteomes" id="UP001634394">
    <property type="component" value="Unassembled WGS sequence"/>
</dbReference>